<dbReference type="Proteomes" id="UP000501518">
    <property type="component" value="Chromosome"/>
</dbReference>
<protein>
    <submittedName>
        <fullName evidence="1">Uncharacterized protein</fullName>
    </submittedName>
</protein>
<reference evidence="1 2" key="1">
    <citation type="submission" date="2019-02" db="EMBL/GenBank/DDBJ databases">
        <title>Complete Genome Sequence and Methylome Analysis of Brevibacterium luteolum NEB1784.</title>
        <authorList>
            <person name="Fomenkov A."/>
            <person name="Roberts R.J."/>
        </authorList>
    </citation>
    <scope>NUCLEOTIDE SEQUENCE [LARGE SCALE GENOMIC DNA]</scope>
    <source>
        <strain evidence="1 2">NEB1784</strain>
    </source>
</reference>
<evidence type="ECO:0000313" key="2">
    <source>
        <dbReference type="Proteomes" id="UP000501518"/>
    </source>
</evidence>
<organism evidence="1 2">
    <name type="scientific">Brevibacterium luteolum</name>
    <dbReference type="NCBI Taxonomy" id="199591"/>
    <lineage>
        <taxon>Bacteria</taxon>
        <taxon>Bacillati</taxon>
        <taxon>Actinomycetota</taxon>
        <taxon>Actinomycetes</taxon>
        <taxon>Micrococcales</taxon>
        <taxon>Brevibacteriaceae</taxon>
        <taxon>Brevibacterium</taxon>
    </lineage>
</organism>
<gene>
    <name evidence="1" type="ORF">EW640_10115</name>
</gene>
<dbReference type="AlphaFoldDB" id="A0A6G8KXS1"/>
<proteinExistence type="predicted"/>
<sequence>MIRPTTAAAIAAEVAIAGWVVVTATNNLPGRAFDWARKYDPAVMFLPNWRFFAPNPAVHDYRLAHRILWDDDSSSEWLDTKDIPYRAWYNSVWFPSRRRDKAITDMSNSLIERMDDPVKAVEGSIAYQALSNLVRGVVRSGLEAGGPQPQGYQFAVGRDSGYDDSEAPTVFFTSRFERWDEQS</sequence>
<dbReference type="EMBL" id="CP035810">
    <property type="protein sequence ID" value="QIN29592.1"/>
    <property type="molecule type" value="Genomic_DNA"/>
</dbReference>
<dbReference type="RefSeq" id="WP_165883988.1">
    <property type="nucleotide sequence ID" value="NZ_CP035810.1"/>
</dbReference>
<accession>A0A6G8KXS1</accession>
<name>A0A6G8KXS1_9MICO</name>
<evidence type="ECO:0000313" key="1">
    <source>
        <dbReference type="EMBL" id="QIN29592.1"/>
    </source>
</evidence>
<dbReference type="KEGG" id="blut:EW640_10115"/>